<dbReference type="InterPro" id="IPR001965">
    <property type="entry name" value="Znf_PHD"/>
</dbReference>
<dbReference type="PROSITE" id="PS01360">
    <property type="entry name" value="ZF_MYND_1"/>
    <property type="match status" value="1"/>
</dbReference>
<keyword evidence="6" id="KW-0862">Zinc</keyword>
<evidence type="ECO:0000256" key="9">
    <source>
        <dbReference type="ARBA" id="ARBA00023117"/>
    </source>
</evidence>
<feature type="compositionally biased region" description="Acidic residues" evidence="17">
    <location>
        <begin position="1045"/>
        <end position="1060"/>
    </location>
</feature>
<dbReference type="GO" id="GO:0003714">
    <property type="term" value="F:transcription corepressor activity"/>
    <property type="evidence" value="ECO:0007669"/>
    <property type="project" value="TreeGrafter"/>
</dbReference>
<dbReference type="EMBL" id="BMAV01008908">
    <property type="protein sequence ID" value="GFY52792.1"/>
    <property type="molecule type" value="Genomic_DNA"/>
</dbReference>
<dbReference type="GO" id="GO:0016301">
    <property type="term" value="F:kinase activity"/>
    <property type="evidence" value="ECO:0007669"/>
    <property type="project" value="UniProtKB-KW"/>
</dbReference>
<gene>
    <name evidence="24" type="primary">ZMYND8</name>
    <name evidence="24" type="ORF">TNIN_114752</name>
</gene>
<dbReference type="SUPFAM" id="SSF63748">
    <property type="entry name" value="Tudor/PWWP/MBT"/>
    <property type="match status" value="1"/>
</dbReference>
<dbReference type="InterPro" id="IPR038441">
    <property type="entry name" value="THAP_Znf_sf"/>
</dbReference>
<keyword evidence="25" id="KW-1185">Reference proteome</keyword>
<feature type="region of interest" description="Disordered" evidence="17">
    <location>
        <begin position="1646"/>
        <end position="1675"/>
    </location>
</feature>
<evidence type="ECO:0000256" key="17">
    <source>
        <dbReference type="SAM" id="MobiDB-lite"/>
    </source>
</evidence>
<feature type="domain" description="BEN" evidence="23">
    <location>
        <begin position="1782"/>
        <end position="1879"/>
    </location>
</feature>
<feature type="region of interest" description="Disordered" evidence="17">
    <location>
        <begin position="2050"/>
        <end position="2108"/>
    </location>
</feature>
<dbReference type="PROSITE" id="PS50950">
    <property type="entry name" value="ZF_THAP"/>
    <property type="match status" value="2"/>
</dbReference>
<keyword evidence="10 15" id="KW-0238">DNA-binding</keyword>
<organism evidence="24 25">
    <name type="scientific">Trichonephila inaurata madagascariensis</name>
    <dbReference type="NCBI Taxonomy" id="2747483"/>
    <lineage>
        <taxon>Eukaryota</taxon>
        <taxon>Metazoa</taxon>
        <taxon>Ecdysozoa</taxon>
        <taxon>Arthropoda</taxon>
        <taxon>Chelicerata</taxon>
        <taxon>Arachnida</taxon>
        <taxon>Araneae</taxon>
        <taxon>Araneomorphae</taxon>
        <taxon>Entelegynae</taxon>
        <taxon>Araneoidea</taxon>
        <taxon>Nephilidae</taxon>
        <taxon>Trichonephila</taxon>
        <taxon>Trichonephila inaurata</taxon>
    </lineage>
</organism>
<evidence type="ECO:0000256" key="10">
    <source>
        <dbReference type="ARBA" id="ARBA00023125"/>
    </source>
</evidence>
<dbReference type="Gene3D" id="1.10.10.2590">
    <property type="entry name" value="BEN domain"/>
    <property type="match status" value="1"/>
</dbReference>
<evidence type="ECO:0000256" key="3">
    <source>
        <dbReference type="ARBA" id="ARBA00022454"/>
    </source>
</evidence>
<feature type="compositionally biased region" description="Basic and acidic residues" evidence="17">
    <location>
        <begin position="948"/>
        <end position="962"/>
    </location>
</feature>
<feature type="compositionally biased region" description="Basic and acidic residues" evidence="17">
    <location>
        <begin position="831"/>
        <end position="840"/>
    </location>
</feature>
<feature type="region of interest" description="Disordered" evidence="17">
    <location>
        <begin position="896"/>
        <end position="1069"/>
    </location>
</feature>
<keyword evidence="8" id="KW-0805">Transcription regulation</keyword>
<dbReference type="SMART" id="SM00293">
    <property type="entry name" value="PWWP"/>
    <property type="match status" value="1"/>
</dbReference>
<feature type="compositionally biased region" description="Acidic residues" evidence="17">
    <location>
        <begin position="963"/>
        <end position="988"/>
    </location>
</feature>
<evidence type="ECO:0000259" key="19">
    <source>
        <dbReference type="PROSITE" id="PS50016"/>
    </source>
</evidence>
<evidence type="ECO:0000256" key="12">
    <source>
        <dbReference type="ARBA" id="ARBA00023242"/>
    </source>
</evidence>
<dbReference type="InterPro" id="IPR011011">
    <property type="entry name" value="Znf_FYVE_PHD"/>
</dbReference>
<dbReference type="OrthoDB" id="6432086at2759"/>
<evidence type="ECO:0000256" key="2">
    <source>
        <dbReference type="ARBA" id="ARBA00004286"/>
    </source>
</evidence>
<dbReference type="GO" id="GO:0003677">
    <property type="term" value="F:DNA binding"/>
    <property type="evidence" value="ECO:0007669"/>
    <property type="project" value="UniProtKB-UniRule"/>
</dbReference>
<dbReference type="PROSITE" id="PS50014">
    <property type="entry name" value="BROMODOMAIN_2"/>
    <property type="match status" value="1"/>
</dbReference>
<dbReference type="SUPFAM" id="SSF57716">
    <property type="entry name" value="Glucocorticoid receptor-like (DNA-binding domain)"/>
    <property type="match status" value="2"/>
</dbReference>
<dbReference type="InterPro" id="IPR000313">
    <property type="entry name" value="PWWP_dom"/>
</dbReference>
<feature type="region of interest" description="Disordered" evidence="17">
    <location>
        <begin position="791"/>
        <end position="841"/>
    </location>
</feature>
<evidence type="ECO:0000256" key="4">
    <source>
        <dbReference type="ARBA" id="ARBA00022723"/>
    </source>
</evidence>
<dbReference type="InterPro" id="IPR013083">
    <property type="entry name" value="Znf_RING/FYVE/PHD"/>
</dbReference>
<dbReference type="Pfam" id="PF24324">
    <property type="entry name" value="MYND_ZMYND11_ZMYD8"/>
    <property type="match status" value="1"/>
</dbReference>
<comment type="caution">
    <text evidence="24">The sequence shown here is derived from an EMBL/GenBank/DDBJ whole genome shotgun (WGS) entry which is preliminary data.</text>
</comment>
<evidence type="ECO:0000256" key="8">
    <source>
        <dbReference type="ARBA" id="ARBA00023015"/>
    </source>
</evidence>
<dbReference type="CDD" id="cd15538">
    <property type="entry name" value="PHD_PRKCBP1"/>
    <property type="match status" value="1"/>
</dbReference>
<protein>
    <submittedName>
        <fullName evidence="24">Protein kinase C-binding protein 1</fullName>
    </submittedName>
</protein>
<dbReference type="PANTHER" id="PTHR46453">
    <property type="entry name" value="PROTEIN KINASE C-BINDING PROTEIN 1"/>
    <property type="match status" value="1"/>
</dbReference>
<feature type="compositionally biased region" description="Basic residues" evidence="17">
    <location>
        <begin position="2147"/>
        <end position="2156"/>
    </location>
</feature>
<feature type="domain" description="PWWP" evidence="20">
    <location>
        <begin position="569"/>
        <end position="619"/>
    </location>
</feature>
<dbReference type="PROSITE" id="PS51457">
    <property type="entry name" value="BEN"/>
    <property type="match status" value="1"/>
</dbReference>
<feature type="compositionally biased region" description="Polar residues" evidence="17">
    <location>
        <begin position="2075"/>
        <end position="2100"/>
    </location>
</feature>
<feature type="domain" description="THAP-type" evidence="22">
    <location>
        <begin position="112"/>
        <end position="202"/>
    </location>
</feature>
<dbReference type="Gene3D" id="1.20.920.10">
    <property type="entry name" value="Bromodomain-like"/>
    <property type="match status" value="1"/>
</dbReference>
<dbReference type="GO" id="GO:0140006">
    <property type="term" value="F:histone H3 reader activity"/>
    <property type="evidence" value="ECO:0007669"/>
    <property type="project" value="UniProtKB-ARBA"/>
</dbReference>
<feature type="compositionally biased region" description="Acidic residues" evidence="17">
    <location>
        <begin position="1760"/>
        <end position="1770"/>
    </location>
</feature>
<evidence type="ECO:0000313" key="25">
    <source>
        <dbReference type="Proteomes" id="UP000886998"/>
    </source>
</evidence>
<feature type="compositionally biased region" description="Basic and acidic residues" evidence="17">
    <location>
        <begin position="752"/>
        <end position="769"/>
    </location>
</feature>
<feature type="compositionally biased region" description="Basic and acidic residues" evidence="17">
    <location>
        <begin position="799"/>
        <end position="815"/>
    </location>
</feature>
<feature type="domain" description="THAP-type" evidence="22">
    <location>
        <begin position="1"/>
        <end position="96"/>
    </location>
</feature>
<evidence type="ECO:0000313" key="24">
    <source>
        <dbReference type="EMBL" id="GFY52792.1"/>
    </source>
</evidence>
<feature type="region of interest" description="Disordered" evidence="17">
    <location>
        <begin position="331"/>
        <end position="363"/>
    </location>
</feature>
<keyword evidence="7" id="KW-0156">Chromatin regulator</keyword>
<evidence type="ECO:0000256" key="14">
    <source>
        <dbReference type="PROSITE-ProRule" id="PRU00134"/>
    </source>
</evidence>
<dbReference type="GO" id="GO:0005737">
    <property type="term" value="C:cytoplasm"/>
    <property type="evidence" value="ECO:0007669"/>
    <property type="project" value="TreeGrafter"/>
</dbReference>
<dbReference type="Gene3D" id="6.20.210.20">
    <property type="entry name" value="THAP domain"/>
    <property type="match status" value="1"/>
</dbReference>
<evidence type="ECO:0000259" key="22">
    <source>
        <dbReference type="PROSITE" id="PS50950"/>
    </source>
</evidence>
<dbReference type="PROSITE" id="PS50016">
    <property type="entry name" value="ZF_PHD_2"/>
    <property type="match status" value="1"/>
</dbReference>
<dbReference type="FunFam" id="6.10.140.2220:FF:000002">
    <property type="entry name" value="Protein kinase C-binding protein 1 isoform C"/>
    <property type="match status" value="1"/>
</dbReference>
<dbReference type="InterPro" id="IPR057053">
    <property type="entry name" value="MYND_ZMYND11_ZMYD8"/>
</dbReference>
<feature type="compositionally biased region" description="Basic and acidic residues" evidence="17">
    <location>
        <begin position="2122"/>
        <end position="2146"/>
    </location>
</feature>
<dbReference type="Pfam" id="PF05485">
    <property type="entry name" value="THAP"/>
    <property type="match status" value="2"/>
</dbReference>
<keyword evidence="5 14" id="KW-0863">Zinc-finger</keyword>
<evidence type="ECO:0000256" key="13">
    <source>
        <dbReference type="PROSITE-ProRule" id="PRU00035"/>
    </source>
</evidence>
<dbReference type="SMART" id="SM00297">
    <property type="entry name" value="BROMO"/>
    <property type="match status" value="1"/>
</dbReference>
<evidence type="ECO:0000259" key="23">
    <source>
        <dbReference type="PROSITE" id="PS51457"/>
    </source>
</evidence>
<reference evidence="24" key="1">
    <citation type="submission" date="2020-08" db="EMBL/GenBank/DDBJ databases">
        <title>Multicomponent nature underlies the extraordinary mechanical properties of spider dragline silk.</title>
        <authorList>
            <person name="Kono N."/>
            <person name="Nakamura H."/>
            <person name="Mori M."/>
            <person name="Yoshida Y."/>
            <person name="Ohtoshi R."/>
            <person name="Malay A.D."/>
            <person name="Moran D.A.P."/>
            <person name="Tomita M."/>
            <person name="Numata K."/>
            <person name="Arakawa K."/>
        </authorList>
    </citation>
    <scope>NUCLEOTIDE SEQUENCE</scope>
</reference>
<dbReference type="InterPro" id="IPR044075">
    <property type="entry name" value="PRKCBP1_PHD"/>
</dbReference>
<feature type="domain" description="MYND-type" evidence="21">
    <location>
        <begin position="1507"/>
        <end position="1541"/>
    </location>
</feature>
<dbReference type="PROSITE" id="PS50865">
    <property type="entry name" value="ZF_MYND_2"/>
    <property type="match status" value="1"/>
</dbReference>
<keyword evidence="16" id="KW-0175">Coiled coil</keyword>
<dbReference type="Pfam" id="PF00855">
    <property type="entry name" value="PWWP"/>
    <property type="match status" value="1"/>
</dbReference>
<feature type="compositionally biased region" description="Polar residues" evidence="17">
    <location>
        <begin position="726"/>
        <end position="751"/>
    </location>
</feature>
<dbReference type="InterPro" id="IPR006612">
    <property type="entry name" value="THAP_Znf"/>
</dbReference>
<feature type="compositionally biased region" description="Basic and acidic residues" evidence="17">
    <location>
        <begin position="989"/>
        <end position="1034"/>
    </location>
</feature>
<feature type="coiled-coil region" evidence="16">
    <location>
        <begin position="1472"/>
        <end position="1500"/>
    </location>
</feature>
<dbReference type="InterPro" id="IPR019787">
    <property type="entry name" value="Znf_PHD-finger"/>
</dbReference>
<dbReference type="PROSITE" id="PS50812">
    <property type="entry name" value="PWWP"/>
    <property type="match status" value="1"/>
</dbReference>
<feature type="region of interest" description="Disordered" evidence="17">
    <location>
        <begin position="692"/>
        <end position="769"/>
    </location>
</feature>
<evidence type="ECO:0000256" key="1">
    <source>
        <dbReference type="ARBA" id="ARBA00004123"/>
    </source>
</evidence>
<comment type="subcellular location">
    <subcellularLocation>
        <location evidence="2">Chromosome</location>
    </subcellularLocation>
    <subcellularLocation>
        <location evidence="1">Nucleus</location>
    </subcellularLocation>
</comment>
<evidence type="ECO:0000259" key="20">
    <source>
        <dbReference type="PROSITE" id="PS50812"/>
    </source>
</evidence>
<evidence type="ECO:0000256" key="15">
    <source>
        <dbReference type="PROSITE-ProRule" id="PRU00309"/>
    </source>
</evidence>
<dbReference type="SUPFAM" id="SSF57903">
    <property type="entry name" value="FYVE/PHD zinc finger"/>
    <property type="match status" value="1"/>
</dbReference>
<keyword evidence="3" id="KW-0158">Chromosome</keyword>
<dbReference type="GO" id="GO:0005634">
    <property type="term" value="C:nucleus"/>
    <property type="evidence" value="ECO:0007669"/>
    <property type="project" value="UniProtKB-SubCell"/>
</dbReference>
<evidence type="ECO:0000256" key="6">
    <source>
        <dbReference type="ARBA" id="ARBA00022833"/>
    </source>
</evidence>
<feature type="region of interest" description="Disordered" evidence="17">
    <location>
        <begin position="224"/>
        <end position="311"/>
    </location>
</feature>
<evidence type="ECO:0000259" key="18">
    <source>
        <dbReference type="PROSITE" id="PS50014"/>
    </source>
</evidence>
<dbReference type="SMART" id="SM00249">
    <property type="entry name" value="PHD"/>
    <property type="match status" value="1"/>
</dbReference>
<keyword evidence="24" id="KW-0808">Transferase</keyword>
<feature type="region of interest" description="Disordered" evidence="17">
    <location>
        <begin position="1741"/>
        <end position="1770"/>
    </location>
</feature>
<feature type="domain" description="Bromo" evidence="18">
    <location>
        <begin position="457"/>
        <end position="527"/>
    </location>
</feature>
<dbReference type="InterPro" id="IPR036427">
    <property type="entry name" value="Bromodomain-like_sf"/>
</dbReference>
<dbReference type="SUPFAM" id="SSF144232">
    <property type="entry name" value="HIT/MYND zinc finger-like"/>
    <property type="match status" value="1"/>
</dbReference>
<proteinExistence type="predicted"/>
<name>A0A8X6XFD9_9ARAC</name>
<dbReference type="Pfam" id="PF10523">
    <property type="entry name" value="BEN"/>
    <property type="match status" value="1"/>
</dbReference>
<sequence length="2156" mass="242848">MPSKCFVLGCRSNYCSEPKVRVFSFPRDEILKNQWLRAIQREDKRQPSKASKICALHFKAEDIITEASGFNSKTQEFITVPLQKHRLKPNAVPSVFNNLPRTRKKTWKKISRKTHDRTNIQHIEGSQECVPNSGPIFQFPKKPGFRDLWLKKIKRPLLKVNENIGVCIKHFEKHFIVDHKESKNEGVRKRLTIRPGAVPSIFHDPDIDSNSDDADVSTYKELEETNMSMQSRHSRSSSDVSKSDDSPTKKTQVSPTTDKPFITVIKPEDSRLGEPTSPEAVGEDSSSCSEVLNSSNKSSPTKTNPNSLPSPYKHFPSVSVCLKEEDRLNVQRELDKPVKRTASVSSNNSTGSNEVSKLQPKRRKIEKPAPTVIGRQNDCYCWVCHRENVTLLCIACPRAFHQKCAGDQVVSSNEPDWVCPECKRILTAENVDTRSSVLSEISLDKLCTLLRFSLNKMKHRAGVAFHQPVSLEHYPMYHHYVIHPMDFSLLEKNIKQKLYGCTEAFLADVKWILHNSCVFNGSQHPLSTNAKSLVKTCDNDMQEIEVCPDCFMHSIVRNKYWFSEVCRKPHPLVWAKLKGFPYWPAKVVRIADGNIDARFFGAHDRAWVPISQCYHLSKEMPTSSKPKKKGNYETALDELNVHVQLLIQKFGKFEYASYRTSFDPDNKFLAYHGIDIDKIDKEEISCDISTSESNDISLNGADNEASVKPVKDTEKYRNIQLDITLPKSNVSSQNDNSSETKNVNNPSTTVVNKDKNDTKLTDEADKPVSDSNQLKKIELVLQKIKGYISTADDEEDNEGKDAEPKENVTELKDNSAVDATINKTDSSPNVSKDDSKKEGNEDISFITGLIKSKTLPSIEIPSIEEDSVKEKTPILDVTKKNDSFSLKLIETIASCKAKLDEEEYEEEDEEDEDEEEHEVEDEEEHEVEDEEEHEVEDEEEHEVEDEEEHKVKGEEEHKVKDEEEHEVEDEEEHEVEDEEHEVTDEDHELEDKDHELEGKDHEMEGKEHEVEGKEHEVEDKEHEEGKDDYHLEQKSRKKIKIDTNLLEEEANEESTSEMEVEGNSNCSDTDIEMIDEVENSVTNYAEKESNNHPEDVSINDRKNYTECKESVDHKEINDLSDQNTSNVLLKSTAENKVFEKESIIEDDRKSGNLETESIEKQNENLNLKDELTGLDLQLNETFKIDVSEEVMENQQEKGTIPELEKKIVKETDYTIISLISDSKNSGVKLLKEQQMEDDDIFICNSPPEKPPTPPLICLDDGNETDESEKLDSLVIKSDIKISRTINSEADRLSSVFGVTKLPTSARKSMKRVFKSKSTDGDSSEEDIRIVSSCKGVPLSGAKRTFNNRERINPSGGNISNTSGDEIISNNIQHNEISIAREEIIGDDEWNIQNINKSNIANLLNGGLQSSVDEALQNSVSEPSNLTEREAEILRLKKKLGCLFSAVQWQHWKHAQEKAELRHNMNLIIMEMRASLEADKKQAMETLTQTLEREKQRCIEEVKKKQWCAFCHQESRYACCWNTSYCTIACQKRHFPEHRNICTQLKKLSPAEAPDNKTKAPTPLNDGKENKKVLVLNVLSPSDTAKSAPAVINQKETVQQVSISKIMPSKTPIHLVSSCASPSPSTVQFVLAPIKADNSLVPIQPKPIAPKPDNSGLNVGQLQGLRPNPSRLKKNSVKQENNSLSLLKKNPENILSPQINTEKAKETNLEDIYFPSPPRISFEGLDTAVPDDNIQFIDMKDTTESYSSDAEQTASNKIEDSSGEEDIIVSDGDDTDHELVNIGRGVEILAKYLNKCLIYGKNAKRLTRCLIDVIFPDVKLLGTCSAFGNKSNVTKLTRAALPTRKVEAIIDFVLKRFPDSSRSEIVLAINMKCKEARDILGKSGDGNIKKTLFRRLLAKEQQKRETGQATALNTDNSTNAPTTVTLVKKNLNLVCVQNSSVSESSTSDKSKITNKTTTGPNIFRCSPQLLIRPKIAVPSVGPRLLVGPTTKLVRDTTKPLLSPSQPLNNGTKYNGKILLPLEVKKTPTTATSESINSQSKPLIQRPYIILGSAPSTSSQPGSTATSQPGAAKVSQLEISTASPPDALTASQLEQSESSATKMKSDDPEKIAALRTKRAEYMRNYRRAQREKQTDEEVSQHRASEAQRLRKYRQTQNV</sequence>
<feature type="compositionally biased region" description="Polar residues" evidence="17">
    <location>
        <begin position="821"/>
        <end position="830"/>
    </location>
</feature>
<dbReference type="InterPro" id="IPR002893">
    <property type="entry name" value="Znf_MYND"/>
</dbReference>
<keyword evidence="4" id="KW-0479">Metal-binding</keyword>
<feature type="domain" description="PHD-type" evidence="19">
    <location>
        <begin position="378"/>
        <end position="425"/>
    </location>
</feature>
<dbReference type="Gene3D" id="2.30.30.140">
    <property type="match status" value="1"/>
</dbReference>
<feature type="compositionally biased region" description="Acidic residues" evidence="17">
    <location>
        <begin position="900"/>
        <end position="947"/>
    </location>
</feature>
<dbReference type="PANTHER" id="PTHR46453:SF5">
    <property type="entry name" value="PROTEIN KINASE C-BINDING PROTEIN 1 ISOFORM X1"/>
    <property type="match status" value="1"/>
</dbReference>
<evidence type="ECO:0000256" key="5">
    <source>
        <dbReference type="ARBA" id="ARBA00022771"/>
    </source>
</evidence>
<feature type="region of interest" description="Disordered" evidence="17">
    <location>
        <begin position="2122"/>
        <end position="2156"/>
    </location>
</feature>
<feature type="compositionally biased region" description="Polar residues" evidence="17">
    <location>
        <begin position="2052"/>
        <end position="2067"/>
    </location>
</feature>
<feature type="compositionally biased region" description="Polar residues" evidence="17">
    <location>
        <begin position="1743"/>
        <end position="1755"/>
    </location>
</feature>
<dbReference type="Gene3D" id="3.30.40.10">
    <property type="entry name" value="Zinc/RING finger domain, C3HC4 (zinc finger)"/>
    <property type="match status" value="1"/>
</dbReference>
<evidence type="ECO:0000256" key="16">
    <source>
        <dbReference type="SAM" id="Coils"/>
    </source>
</evidence>
<dbReference type="SUPFAM" id="SSF47370">
    <property type="entry name" value="Bromodomain"/>
    <property type="match status" value="1"/>
</dbReference>
<keyword evidence="9 13" id="KW-0103">Bromodomain</keyword>
<dbReference type="InterPro" id="IPR018379">
    <property type="entry name" value="BEN_domain"/>
</dbReference>
<dbReference type="SMART" id="SM01025">
    <property type="entry name" value="BEN"/>
    <property type="match status" value="1"/>
</dbReference>
<dbReference type="Pfam" id="PF00439">
    <property type="entry name" value="Bromodomain"/>
    <property type="match status" value="1"/>
</dbReference>
<dbReference type="SMART" id="SM00692">
    <property type="entry name" value="DM3"/>
    <property type="match status" value="2"/>
</dbReference>
<keyword evidence="11" id="KW-0804">Transcription</keyword>
<dbReference type="GO" id="GO:0005694">
    <property type="term" value="C:chromosome"/>
    <property type="evidence" value="ECO:0007669"/>
    <property type="project" value="UniProtKB-SubCell"/>
</dbReference>
<evidence type="ECO:0000259" key="21">
    <source>
        <dbReference type="PROSITE" id="PS50865"/>
    </source>
</evidence>
<keyword evidence="12" id="KW-0539">Nucleus</keyword>
<feature type="compositionally biased region" description="Polar residues" evidence="17">
    <location>
        <begin position="342"/>
        <end position="356"/>
    </location>
</feature>
<keyword evidence="24" id="KW-0418">Kinase</keyword>
<dbReference type="InterPro" id="IPR056987">
    <property type="entry name" value="ZMYND8_CC"/>
</dbReference>
<dbReference type="CDD" id="cd20160">
    <property type="entry name" value="PWWP_PRKCBP1"/>
    <property type="match status" value="1"/>
</dbReference>
<accession>A0A8X6XFD9</accession>
<evidence type="ECO:0000256" key="11">
    <source>
        <dbReference type="ARBA" id="ARBA00023163"/>
    </source>
</evidence>
<dbReference type="Proteomes" id="UP000886998">
    <property type="component" value="Unassembled WGS sequence"/>
</dbReference>
<dbReference type="Pfam" id="PF23460">
    <property type="entry name" value="ZMYND8_CC"/>
    <property type="match status" value="1"/>
</dbReference>
<dbReference type="GO" id="GO:0008270">
    <property type="term" value="F:zinc ion binding"/>
    <property type="evidence" value="ECO:0007669"/>
    <property type="project" value="UniProtKB-KW"/>
</dbReference>
<dbReference type="InterPro" id="IPR001487">
    <property type="entry name" value="Bromodomain"/>
</dbReference>
<feature type="compositionally biased region" description="Low complexity" evidence="17">
    <location>
        <begin position="285"/>
        <end position="307"/>
    </location>
</feature>
<dbReference type="SMART" id="SM00980">
    <property type="entry name" value="THAP"/>
    <property type="match status" value="2"/>
</dbReference>
<evidence type="ECO:0000256" key="7">
    <source>
        <dbReference type="ARBA" id="ARBA00022853"/>
    </source>
</evidence>